<dbReference type="Pfam" id="PF06808">
    <property type="entry name" value="DctM"/>
    <property type="match status" value="1"/>
</dbReference>
<organism evidence="9 10">
    <name type="scientific">Helicobacter ganmani</name>
    <dbReference type="NCBI Taxonomy" id="60246"/>
    <lineage>
        <taxon>Bacteria</taxon>
        <taxon>Pseudomonadati</taxon>
        <taxon>Campylobacterota</taxon>
        <taxon>Epsilonproteobacteria</taxon>
        <taxon>Campylobacterales</taxon>
        <taxon>Helicobacteraceae</taxon>
        <taxon>Helicobacter</taxon>
    </lineage>
</organism>
<dbReference type="GO" id="GO:0022857">
    <property type="term" value="F:transmembrane transporter activity"/>
    <property type="evidence" value="ECO:0007669"/>
    <property type="project" value="TreeGrafter"/>
</dbReference>
<dbReference type="PROSITE" id="PS50943">
    <property type="entry name" value="HTH_CROC1"/>
    <property type="match status" value="1"/>
</dbReference>
<dbReference type="GO" id="GO:0005886">
    <property type="term" value="C:plasma membrane"/>
    <property type="evidence" value="ECO:0007669"/>
    <property type="project" value="UniProtKB-SubCell"/>
</dbReference>
<evidence type="ECO:0000313" key="9">
    <source>
        <dbReference type="EMBL" id="RDU61980.1"/>
    </source>
</evidence>
<accession>A0A3D8I9Z5</accession>
<dbReference type="PIRSF" id="PIRSF006066">
    <property type="entry name" value="HI0050"/>
    <property type="match status" value="1"/>
</dbReference>
<gene>
    <name evidence="9" type="ORF">CQA43_07820</name>
</gene>
<feature type="transmembrane region" description="Helical" evidence="7">
    <location>
        <begin position="176"/>
        <end position="201"/>
    </location>
</feature>
<evidence type="ECO:0000256" key="6">
    <source>
        <dbReference type="ARBA" id="ARBA00023136"/>
    </source>
</evidence>
<keyword evidence="3" id="KW-0997">Cell inner membrane</keyword>
<feature type="transmembrane region" description="Helical" evidence="7">
    <location>
        <begin position="139"/>
        <end position="164"/>
    </location>
</feature>
<keyword evidence="5 7" id="KW-1133">Transmembrane helix</keyword>
<dbReference type="InterPro" id="IPR001387">
    <property type="entry name" value="Cro/C1-type_HTH"/>
</dbReference>
<evidence type="ECO:0000259" key="8">
    <source>
        <dbReference type="PROSITE" id="PS50943"/>
    </source>
</evidence>
<keyword evidence="4 7" id="KW-0812">Transmembrane</keyword>
<feature type="transmembrane region" description="Helical" evidence="7">
    <location>
        <begin position="115"/>
        <end position="132"/>
    </location>
</feature>
<dbReference type="GeneID" id="82536188"/>
<feature type="transmembrane region" description="Helical" evidence="7">
    <location>
        <begin position="321"/>
        <end position="339"/>
    </location>
</feature>
<proteinExistence type="predicted"/>
<dbReference type="PANTHER" id="PTHR33362">
    <property type="entry name" value="SIALIC ACID TRAP TRANSPORTER PERMEASE PROTEIN SIAT-RELATED"/>
    <property type="match status" value="1"/>
</dbReference>
<name>A0A3D8I9Z5_9HELI</name>
<keyword evidence="10" id="KW-1185">Reference proteome</keyword>
<comment type="subcellular location">
    <subcellularLocation>
        <location evidence="1">Cell inner membrane</location>
        <topology evidence="1">Multi-pass membrane protein</topology>
    </subcellularLocation>
</comment>
<dbReference type="InterPro" id="IPR010656">
    <property type="entry name" value="DctM"/>
</dbReference>
<feature type="transmembrane region" description="Helical" evidence="7">
    <location>
        <begin position="367"/>
        <end position="390"/>
    </location>
</feature>
<dbReference type="PANTHER" id="PTHR33362:SF7">
    <property type="entry name" value="SLL1103 PROTEIN"/>
    <property type="match status" value="1"/>
</dbReference>
<keyword evidence="2" id="KW-1003">Cell membrane</keyword>
<dbReference type="AlphaFoldDB" id="A0A3D8I9Z5"/>
<dbReference type="NCBIfam" id="TIGR00786">
    <property type="entry name" value="dctM"/>
    <property type="match status" value="1"/>
</dbReference>
<dbReference type="InterPro" id="IPR004681">
    <property type="entry name" value="TRAP_DctM"/>
</dbReference>
<reference evidence="9 10" key="1">
    <citation type="submission" date="2018-04" db="EMBL/GenBank/DDBJ databases">
        <title>Novel Campyloabacter and Helicobacter Species and Strains.</title>
        <authorList>
            <person name="Mannion A.J."/>
            <person name="Shen Z."/>
            <person name="Fox J.G."/>
        </authorList>
    </citation>
    <scope>NUCLEOTIDE SEQUENCE [LARGE SCALE GENOMIC DNA]</scope>
    <source>
        <strain evidence="9 10">MIT 99-5101</strain>
    </source>
</reference>
<feature type="transmembrane region" description="Helical" evidence="7">
    <location>
        <begin position="344"/>
        <end position="361"/>
    </location>
</feature>
<feature type="transmembrane region" description="Helical" evidence="7">
    <location>
        <begin position="86"/>
        <end position="109"/>
    </location>
</feature>
<sequence>MELLALIGIAIVLLIIGVPVAFAFGSSGLIVGSYLMIFEENPYVLTFLPNRLEGIFSNTTLIAIPLFILMGMILERSGIAERLINSIAKLFGSFGGGAAMGVILVGVLLSASTGIVGATVVMMGVIAVPTMIKANYNKCLISGVVAASGTLGQIIPPSIILIILADVLNVSVRDLFSAAILPSIMLVATYVLFVLGVVCFAPKLAPASPDDSKNLRTLALDALKMAIPPIVLITLVLGSILGGIVEPTQAAAIGVVGALLLSFLNGQLNLALIKQASQETIVFCGMVFMILIGANCFTLVFNELGGDVVVLDFFAKYLDSPFYFMLVAMLVVFVLGFLIDFFEICYIALPILAGIAMHYQVDMLWFALLVAINLQTSFLTPPFGFSIFFLKSAVGEQIKISEIYKGVVPFILLQVLILLLVFLFPQLTLSNEKWATILQFIF</sequence>
<feature type="transmembrane region" description="Helical" evidence="7">
    <location>
        <begin position="280"/>
        <end position="301"/>
    </location>
</feature>
<evidence type="ECO:0000313" key="10">
    <source>
        <dbReference type="Proteomes" id="UP000256650"/>
    </source>
</evidence>
<feature type="transmembrane region" description="Helical" evidence="7">
    <location>
        <begin position="251"/>
        <end position="273"/>
    </location>
</feature>
<comment type="caution">
    <text evidence="9">The sequence shown here is derived from an EMBL/GenBank/DDBJ whole genome shotgun (WGS) entry which is preliminary data.</text>
</comment>
<dbReference type="RefSeq" id="WP_115552041.1">
    <property type="nucleotide sequence ID" value="NZ_CAONBV010000046.1"/>
</dbReference>
<feature type="transmembrane region" description="Helical" evidence="7">
    <location>
        <begin position="402"/>
        <end position="424"/>
    </location>
</feature>
<feature type="transmembrane region" description="Helical" evidence="7">
    <location>
        <begin position="55"/>
        <end position="74"/>
    </location>
</feature>
<evidence type="ECO:0000256" key="7">
    <source>
        <dbReference type="SAM" id="Phobius"/>
    </source>
</evidence>
<feature type="transmembrane region" description="Helical" evidence="7">
    <location>
        <begin position="222"/>
        <end position="245"/>
    </location>
</feature>
<evidence type="ECO:0000256" key="2">
    <source>
        <dbReference type="ARBA" id="ARBA00022475"/>
    </source>
</evidence>
<dbReference type="EMBL" id="NXLS01000009">
    <property type="protein sequence ID" value="RDU61980.1"/>
    <property type="molecule type" value="Genomic_DNA"/>
</dbReference>
<feature type="domain" description="HTH cro/C1-type" evidence="8">
    <location>
        <begin position="152"/>
        <end position="175"/>
    </location>
</feature>
<evidence type="ECO:0000256" key="4">
    <source>
        <dbReference type="ARBA" id="ARBA00022692"/>
    </source>
</evidence>
<evidence type="ECO:0000256" key="3">
    <source>
        <dbReference type="ARBA" id="ARBA00022519"/>
    </source>
</evidence>
<dbReference type="OrthoDB" id="9785600at2"/>
<protein>
    <submittedName>
        <fullName evidence="9">C4-dicarboxylate ABC transporter</fullName>
    </submittedName>
</protein>
<keyword evidence="6 7" id="KW-0472">Membrane</keyword>
<evidence type="ECO:0000256" key="5">
    <source>
        <dbReference type="ARBA" id="ARBA00022989"/>
    </source>
</evidence>
<evidence type="ECO:0000256" key="1">
    <source>
        <dbReference type="ARBA" id="ARBA00004429"/>
    </source>
</evidence>
<dbReference type="Proteomes" id="UP000256650">
    <property type="component" value="Unassembled WGS sequence"/>
</dbReference>